<dbReference type="RefSeq" id="WP_044854479.1">
    <property type="nucleotide sequence ID" value="NZ_CP016174.1"/>
</dbReference>
<dbReference type="Proteomes" id="UP000093695">
    <property type="component" value="Chromosome"/>
</dbReference>
<dbReference type="STRING" id="31958.SD37_36880"/>
<feature type="transmembrane region" description="Helical" evidence="1">
    <location>
        <begin position="90"/>
        <end position="112"/>
    </location>
</feature>
<feature type="transmembrane region" description="Helical" evidence="1">
    <location>
        <begin position="57"/>
        <end position="78"/>
    </location>
</feature>
<keyword evidence="1" id="KW-0812">Transmembrane</keyword>
<dbReference type="eggNOG" id="ENOG5033ZWV">
    <property type="taxonomic scope" value="Bacteria"/>
</dbReference>
<proteinExistence type="predicted"/>
<evidence type="ECO:0000256" key="1">
    <source>
        <dbReference type="SAM" id="Phobius"/>
    </source>
</evidence>
<accession>A0A193C848</accession>
<dbReference type="KEGG" id="aori:SD37_36880"/>
<dbReference type="EMBL" id="CP016174">
    <property type="protein sequence ID" value="ANN20619.1"/>
    <property type="molecule type" value="Genomic_DNA"/>
</dbReference>
<dbReference type="AlphaFoldDB" id="A0A193C848"/>
<protein>
    <recommendedName>
        <fullName evidence="4">DUF2269 domain-containing protein</fullName>
    </recommendedName>
</protein>
<feature type="transmembrane region" description="Helical" evidence="1">
    <location>
        <begin position="186"/>
        <end position="204"/>
    </location>
</feature>
<feature type="transmembrane region" description="Helical" evidence="1">
    <location>
        <begin position="12"/>
        <end position="37"/>
    </location>
</feature>
<evidence type="ECO:0000313" key="3">
    <source>
        <dbReference type="Proteomes" id="UP000093695"/>
    </source>
</evidence>
<name>A0A193C848_AMYOR</name>
<gene>
    <name evidence="2" type="ORF">SD37_36880</name>
</gene>
<sequence>MKKKTSQRWRQATVWLHVITSVGWMGQALALFALLMVSRTAADGATRIAATSMAHEIDTLLLAPLANASAFTGFMLAASTAWGFYRHWWVLAKFVITLVQLYAGIFLLSGALQDSVVAARAGDPDPVPLAQVTGTALMASAIAFQAWLSVAKPWGKVRTGAKLPTAPTWVFVSAVAAPLADITMGLILGFPLPALSLIALIVRLTGRRRESRRRTAPVPAT</sequence>
<reference evidence="2 3" key="1">
    <citation type="journal article" date="2015" name="Genome Announc.">
        <title>Draft Genome Sequence of Norvancomycin-Producing Strain Amycolatopsis orientalis CPCC200066.</title>
        <authorList>
            <person name="Lei X."/>
            <person name="Yuan F."/>
            <person name="Shi Y."/>
            <person name="Li X."/>
            <person name="Wang L."/>
            <person name="Hong B."/>
        </authorList>
    </citation>
    <scope>NUCLEOTIDE SEQUENCE [LARGE SCALE GENOMIC DNA]</scope>
    <source>
        <strain evidence="2 3">B-37</strain>
    </source>
</reference>
<evidence type="ECO:0008006" key="4">
    <source>
        <dbReference type="Google" id="ProtNLM"/>
    </source>
</evidence>
<keyword evidence="1" id="KW-0472">Membrane</keyword>
<keyword evidence="3" id="KW-1185">Reference proteome</keyword>
<evidence type="ECO:0000313" key="2">
    <source>
        <dbReference type="EMBL" id="ANN20619.1"/>
    </source>
</evidence>
<organism evidence="2 3">
    <name type="scientific">Amycolatopsis orientalis</name>
    <name type="common">Nocardia orientalis</name>
    <dbReference type="NCBI Taxonomy" id="31958"/>
    <lineage>
        <taxon>Bacteria</taxon>
        <taxon>Bacillati</taxon>
        <taxon>Actinomycetota</taxon>
        <taxon>Actinomycetes</taxon>
        <taxon>Pseudonocardiales</taxon>
        <taxon>Pseudonocardiaceae</taxon>
        <taxon>Amycolatopsis</taxon>
    </lineage>
</organism>
<keyword evidence="1" id="KW-1133">Transmembrane helix</keyword>